<dbReference type="AlphaFoldDB" id="A0A453DGP3"/>
<reference evidence="1" key="4">
    <citation type="submission" date="2019-03" db="UniProtKB">
        <authorList>
            <consortium name="EnsemblPlants"/>
        </authorList>
    </citation>
    <scope>IDENTIFICATION</scope>
</reference>
<reference evidence="1" key="5">
    <citation type="journal article" date="2021" name="G3 (Bethesda)">
        <title>Aegilops tauschii genome assembly Aet v5.0 features greater sequence contiguity and improved annotation.</title>
        <authorList>
            <person name="Wang L."/>
            <person name="Zhu T."/>
            <person name="Rodriguez J.C."/>
            <person name="Deal K.R."/>
            <person name="Dubcovsky J."/>
            <person name="McGuire P.E."/>
            <person name="Lux T."/>
            <person name="Spannagl M."/>
            <person name="Mayer K.F.X."/>
            <person name="Baldrich P."/>
            <person name="Meyers B.C."/>
            <person name="Huo N."/>
            <person name="Gu Y.Q."/>
            <person name="Zhou H."/>
            <person name="Devos K.M."/>
            <person name="Bennetzen J.L."/>
            <person name="Unver T."/>
            <person name="Budak H."/>
            <person name="Gulick P.J."/>
            <person name="Galiba G."/>
            <person name="Kalapos B."/>
            <person name="Nelson D.R."/>
            <person name="Li P."/>
            <person name="You F.M."/>
            <person name="Luo M.C."/>
            <person name="Dvorak J."/>
        </authorList>
    </citation>
    <scope>NUCLEOTIDE SEQUENCE [LARGE SCALE GENOMIC DNA]</scope>
    <source>
        <strain evidence="1">cv. AL8/78</strain>
    </source>
</reference>
<organism evidence="1 2">
    <name type="scientific">Aegilops tauschii subsp. strangulata</name>
    <name type="common">Goatgrass</name>
    <dbReference type="NCBI Taxonomy" id="200361"/>
    <lineage>
        <taxon>Eukaryota</taxon>
        <taxon>Viridiplantae</taxon>
        <taxon>Streptophyta</taxon>
        <taxon>Embryophyta</taxon>
        <taxon>Tracheophyta</taxon>
        <taxon>Spermatophyta</taxon>
        <taxon>Magnoliopsida</taxon>
        <taxon>Liliopsida</taxon>
        <taxon>Poales</taxon>
        <taxon>Poaceae</taxon>
        <taxon>BOP clade</taxon>
        <taxon>Pooideae</taxon>
        <taxon>Triticodae</taxon>
        <taxon>Triticeae</taxon>
        <taxon>Triticinae</taxon>
        <taxon>Aegilops</taxon>
    </lineage>
</organism>
<dbReference type="Gramene" id="AET2Gv21236600.8">
    <property type="protein sequence ID" value="AET2Gv21236600.8"/>
    <property type="gene ID" value="AET2Gv21236600"/>
</dbReference>
<accession>A0A453DGP3</accession>
<reference evidence="2" key="2">
    <citation type="journal article" date="2017" name="Nat. Plants">
        <title>The Aegilops tauschii genome reveals multiple impacts of transposons.</title>
        <authorList>
            <person name="Zhao G."/>
            <person name="Zou C."/>
            <person name="Li K."/>
            <person name="Wang K."/>
            <person name="Li T."/>
            <person name="Gao L."/>
            <person name="Zhang X."/>
            <person name="Wang H."/>
            <person name="Yang Z."/>
            <person name="Liu X."/>
            <person name="Jiang W."/>
            <person name="Mao L."/>
            <person name="Kong X."/>
            <person name="Jiao Y."/>
            <person name="Jia J."/>
        </authorList>
    </citation>
    <scope>NUCLEOTIDE SEQUENCE [LARGE SCALE GENOMIC DNA]</scope>
    <source>
        <strain evidence="2">cv. AL8/78</strain>
    </source>
</reference>
<sequence>MQFWAKILNADPCLDYIQLANHLDERFSVCREH</sequence>
<dbReference type="EnsemblPlants" id="AET2Gv21236600.8">
    <property type="protein sequence ID" value="AET2Gv21236600.8"/>
    <property type="gene ID" value="AET2Gv21236600"/>
</dbReference>
<keyword evidence="2" id="KW-1185">Reference proteome</keyword>
<proteinExistence type="predicted"/>
<evidence type="ECO:0000313" key="2">
    <source>
        <dbReference type="Proteomes" id="UP000015105"/>
    </source>
</evidence>
<protein>
    <submittedName>
        <fullName evidence="1">Uncharacterized protein</fullName>
    </submittedName>
</protein>
<reference evidence="1" key="3">
    <citation type="journal article" date="2017" name="Nature">
        <title>Genome sequence of the progenitor of the wheat D genome Aegilops tauschii.</title>
        <authorList>
            <person name="Luo M.C."/>
            <person name="Gu Y.Q."/>
            <person name="Puiu D."/>
            <person name="Wang H."/>
            <person name="Twardziok S.O."/>
            <person name="Deal K.R."/>
            <person name="Huo N."/>
            <person name="Zhu T."/>
            <person name="Wang L."/>
            <person name="Wang Y."/>
            <person name="McGuire P.E."/>
            <person name="Liu S."/>
            <person name="Long H."/>
            <person name="Ramasamy R.K."/>
            <person name="Rodriguez J.C."/>
            <person name="Van S.L."/>
            <person name="Yuan L."/>
            <person name="Wang Z."/>
            <person name="Xia Z."/>
            <person name="Xiao L."/>
            <person name="Anderson O.D."/>
            <person name="Ouyang S."/>
            <person name="Liang Y."/>
            <person name="Zimin A.V."/>
            <person name="Pertea G."/>
            <person name="Qi P."/>
            <person name="Bennetzen J.L."/>
            <person name="Dai X."/>
            <person name="Dawson M.W."/>
            <person name="Muller H.G."/>
            <person name="Kugler K."/>
            <person name="Rivarola-Duarte L."/>
            <person name="Spannagl M."/>
            <person name="Mayer K.F.X."/>
            <person name="Lu F.H."/>
            <person name="Bevan M.W."/>
            <person name="Leroy P."/>
            <person name="Li P."/>
            <person name="You F.M."/>
            <person name="Sun Q."/>
            <person name="Liu Z."/>
            <person name="Lyons E."/>
            <person name="Wicker T."/>
            <person name="Salzberg S.L."/>
            <person name="Devos K.M."/>
            <person name="Dvorak J."/>
        </authorList>
    </citation>
    <scope>NUCLEOTIDE SEQUENCE [LARGE SCALE GENOMIC DNA]</scope>
    <source>
        <strain evidence="1">cv. AL8/78</strain>
    </source>
</reference>
<evidence type="ECO:0000313" key="1">
    <source>
        <dbReference type="EnsemblPlants" id="AET2Gv21236600.8"/>
    </source>
</evidence>
<name>A0A453DGP3_AEGTS</name>
<reference evidence="2" key="1">
    <citation type="journal article" date="2014" name="Science">
        <title>Ancient hybridizations among the ancestral genomes of bread wheat.</title>
        <authorList>
            <consortium name="International Wheat Genome Sequencing Consortium,"/>
            <person name="Marcussen T."/>
            <person name="Sandve S.R."/>
            <person name="Heier L."/>
            <person name="Spannagl M."/>
            <person name="Pfeifer M."/>
            <person name="Jakobsen K.S."/>
            <person name="Wulff B.B."/>
            <person name="Steuernagel B."/>
            <person name="Mayer K.F."/>
            <person name="Olsen O.A."/>
        </authorList>
    </citation>
    <scope>NUCLEOTIDE SEQUENCE [LARGE SCALE GENOMIC DNA]</scope>
    <source>
        <strain evidence="2">cv. AL8/78</strain>
    </source>
</reference>
<dbReference type="Proteomes" id="UP000015105">
    <property type="component" value="Chromosome 2D"/>
</dbReference>